<dbReference type="PANTHER" id="PTHR21708:SF43">
    <property type="entry name" value="KETOPANTOATE REDUCTASE C-TERMINAL DOMAIN-CONTAINING PROTEIN"/>
    <property type="match status" value="1"/>
</dbReference>
<evidence type="ECO:0000313" key="4">
    <source>
        <dbReference type="Proteomes" id="UP000054007"/>
    </source>
</evidence>
<protein>
    <submittedName>
        <fullName evidence="3">6-phosphogluconate dehydrogenase C-terminal domain-like protein</fullName>
    </submittedName>
</protein>
<dbReference type="InterPro" id="IPR013332">
    <property type="entry name" value="KPR_N"/>
</dbReference>
<dbReference type="InterPro" id="IPR013328">
    <property type="entry name" value="6PGD_dom2"/>
</dbReference>
<organism evidence="3 4">
    <name type="scientific">Cylindrobasidium torrendii FP15055 ss-10</name>
    <dbReference type="NCBI Taxonomy" id="1314674"/>
    <lineage>
        <taxon>Eukaryota</taxon>
        <taxon>Fungi</taxon>
        <taxon>Dikarya</taxon>
        <taxon>Basidiomycota</taxon>
        <taxon>Agaricomycotina</taxon>
        <taxon>Agaricomycetes</taxon>
        <taxon>Agaricomycetidae</taxon>
        <taxon>Agaricales</taxon>
        <taxon>Marasmiineae</taxon>
        <taxon>Physalacriaceae</taxon>
        <taxon>Cylindrobasidium</taxon>
    </lineage>
</organism>
<accession>A0A0D7BJM1</accession>
<keyword evidence="4" id="KW-1185">Reference proteome</keyword>
<dbReference type="InterPro" id="IPR051402">
    <property type="entry name" value="KPR-Related"/>
</dbReference>
<feature type="domain" description="Ketopantoate reductase N-terminal" evidence="1">
    <location>
        <begin position="9"/>
        <end position="170"/>
    </location>
</feature>
<dbReference type="Gene3D" id="3.40.50.720">
    <property type="entry name" value="NAD(P)-binding Rossmann-like Domain"/>
    <property type="match status" value="1"/>
</dbReference>
<dbReference type="InterPro" id="IPR036291">
    <property type="entry name" value="NAD(P)-bd_dom_sf"/>
</dbReference>
<dbReference type="GO" id="GO:0005737">
    <property type="term" value="C:cytoplasm"/>
    <property type="evidence" value="ECO:0007669"/>
    <property type="project" value="TreeGrafter"/>
</dbReference>
<dbReference type="SUPFAM" id="SSF51735">
    <property type="entry name" value="NAD(P)-binding Rossmann-fold domains"/>
    <property type="match status" value="1"/>
</dbReference>
<dbReference type="InterPro" id="IPR013752">
    <property type="entry name" value="KPA_reductase"/>
</dbReference>
<dbReference type="Pfam" id="PF08546">
    <property type="entry name" value="ApbA_C"/>
    <property type="match status" value="1"/>
</dbReference>
<reference evidence="3 4" key="1">
    <citation type="journal article" date="2015" name="Fungal Genet. Biol.">
        <title>Evolution of novel wood decay mechanisms in Agaricales revealed by the genome sequences of Fistulina hepatica and Cylindrobasidium torrendii.</title>
        <authorList>
            <person name="Floudas D."/>
            <person name="Held B.W."/>
            <person name="Riley R."/>
            <person name="Nagy L.G."/>
            <person name="Koehler G."/>
            <person name="Ransdell A.S."/>
            <person name="Younus H."/>
            <person name="Chow J."/>
            <person name="Chiniquy J."/>
            <person name="Lipzen A."/>
            <person name="Tritt A."/>
            <person name="Sun H."/>
            <person name="Haridas S."/>
            <person name="LaButti K."/>
            <person name="Ohm R.A."/>
            <person name="Kues U."/>
            <person name="Blanchette R.A."/>
            <person name="Grigoriev I.V."/>
            <person name="Minto R.E."/>
            <person name="Hibbett D.S."/>
        </authorList>
    </citation>
    <scope>NUCLEOTIDE SEQUENCE [LARGE SCALE GENOMIC DNA]</scope>
    <source>
        <strain evidence="3 4">FP15055 ss-10</strain>
    </source>
</reference>
<dbReference type="Gene3D" id="1.10.1040.10">
    <property type="entry name" value="N-(1-d-carboxylethyl)-l-norvaline Dehydrogenase, domain 2"/>
    <property type="match status" value="1"/>
</dbReference>
<dbReference type="STRING" id="1314674.A0A0D7BJM1"/>
<feature type="domain" description="Ketopantoate reductase C-terminal" evidence="2">
    <location>
        <begin position="266"/>
        <end position="363"/>
    </location>
</feature>
<gene>
    <name evidence="3" type="ORF">CYLTODRAFT_370629</name>
</gene>
<dbReference type="Pfam" id="PF02558">
    <property type="entry name" value="ApbA"/>
    <property type="match status" value="1"/>
</dbReference>
<dbReference type="Proteomes" id="UP000054007">
    <property type="component" value="Unassembled WGS sequence"/>
</dbReference>
<evidence type="ECO:0000313" key="3">
    <source>
        <dbReference type="EMBL" id="KIY70723.1"/>
    </source>
</evidence>
<dbReference type="SUPFAM" id="SSF48179">
    <property type="entry name" value="6-phosphogluconate dehydrogenase C-terminal domain-like"/>
    <property type="match status" value="1"/>
</dbReference>
<dbReference type="EMBL" id="KN880464">
    <property type="protein sequence ID" value="KIY70723.1"/>
    <property type="molecule type" value="Genomic_DNA"/>
</dbReference>
<dbReference type="AlphaFoldDB" id="A0A0D7BJM1"/>
<evidence type="ECO:0000259" key="1">
    <source>
        <dbReference type="Pfam" id="PF02558"/>
    </source>
</evidence>
<dbReference type="OrthoDB" id="3609at2759"/>
<evidence type="ECO:0000259" key="2">
    <source>
        <dbReference type="Pfam" id="PF08546"/>
    </source>
</evidence>
<dbReference type="PANTHER" id="PTHR21708">
    <property type="entry name" value="PROBABLE 2-DEHYDROPANTOATE 2-REDUCTASE"/>
    <property type="match status" value="1"/>
</dbReference>
<proteinExistence type="predicted"/>
<name>A0A0D7BJM1_9AGAR</name>
<sequence length="375" mass="40958">MSTEKKSEILLVGLGAIGTIYAYVLQASGLANVTVVARSNYDVAKGSGIHIKSLKFGNHPGWKPDNVVASIAEAATKQYDYVIVTTKLVPELLTTPQLLEPFLTAPYIDSFEQPVYVLAQNGLEIEQDLYDAVAALGKTPKILPCALQIGCSLVDNVVEHLTGENIIIGFHRPNDYLTATNTADEQATLDDLTNILKTGGSDARGVPDIPRYKFHKNVGNCTLVSTTVLTGYFLSAFLRQPPTNEGDYTEYLHPRNKDKVEQYTIAEFKGLVKENLDVAKAIGFPSTADCLPPTMADDTIATMRGMFANPAVKDGLMTSTQRDCASNLPMEVEVILGSVVRLAEKFQVDIPRIRMAYAMILVKQNQIFRLKGVKA</sequence>
<dbReference type="InterPro" id="IPR008927">
    <property type="entry name" value="6-PGluconate_DH-like_C_sf"/>
</dbReference>